<dbReference type="SUPFAM" id="SSF51695">
    <property type="entry name" value="PLC-like phosphodiesterases"/>
    <property type="match status" value="1"/>
</dbReference>
<dbReference type="InterPro" id="IPR017946">
    <property type="entry name" value="PLC-like_Pdiesterase_TIM-brl"/>
</dbReference>
<dbReference type="InterPro" id="IPR030395">
    <property type="entry name" value="GP_PDE_dom"/>
</dbReference>
<organism evidence="2 3">
    <name type="scientific">Mobilitalea sibirica</name>
    <dbReference type="NCBI Taxonomy" id="1462919"/>
    <lineage>
        <taxon>Bacteria</taxon>
        <taxon>Bacillati</taxon>
        <taxon>Bacillota</taxon>
        <taxon>Clostridia</taxon>
        <taxon>Lachnospirales</taxon>
        <taxon>Lachnospiraceae</taxon>
        <taxon>Mobilitalea</taxon>
    </lineage>
</organism>
<proteinExistence type="predicted"/>
<dbReference type="Proteomes" id="UP000623269">
    <property type="component" value="Unassembled WGS sequence"/>
</dbReference>
<evidence type="ECO:0000313" key="2">
    <source>
        <dbReference type="EMBL" id="MBH1941260.1"/>
    </source>
</evidence>
<dbReference type="GO" id="GO:0006629">
    <property type="term" value="P:lipid metabolic process"/>
    <property type="evidence" value="ECO:0007669"/>
    <property type="project" value="InterPro"/>
</dbReference>
<name>A0A8J7KWE3_9FIRM</name>
<comment type="caution">
    <text evidence="2">The sequence shown here is derived from an EMBL/GenBank/DDBJ whole genome shotgun (WGS) entry which is preliminary data.</text>
</comment>
<evidence type="ECO:0000259" key="1">
    <source>
        <dbReference type="PROSITE" id="PS51704"/>
    </source>
</evidence>
<reference evidence="2" key="1">
    <citation type="submission" date="2020-12" db="EMBL/GenBank/DDBJ databases">
        <title>M. sibirica DSM 26468T genome.</title>
        <authorList>
            <person name="Thieme N."/>
            <person name="Rettenmaier R."/>
            <person name="Zverlov V."/>
            <person name="Liebl W."/>
        </authorList>
    </citation>
    <scope>NUCLEOTIDE SEQUENCE</scope>
    <source>
        <strain evidence="2">DSM 26468</strain>
    </source>
</reference>
<dbReference type="EMBL" id="JAEAGR010000010">
    <property type="protein sequence ID" value="MBH1941260.1"/>
    <property type="molecule type" value="Genomic_DNA"/>
</dbReference>
<dbReference type="PANTHER" id="PTHR46211">
    <property type="entry name" value="GLYCEROPHOSPHORYL DIESTER PHOSPHODIESTERASE"/>
    <property type="match status" value="1"/>
</dbReference>
<dbReference type="GO" id="GO:0008081">
    <property type="term" value="F:phosphoric diester hydrolase activity"/>
    <property type="evidence" value="ECO:0007669"/>
    <property type="project" value="InterPro"/>
</dbReference>
<accession>A0A8J7KWE3</accession>
<protein>
    <submittedName>
        <fullName evidence="2">Glycerophosphodiester phosphodiesterase</fullName>
    </submittedName>
</protein>
<dbReference type="Gene3D" id="3.20.20.190">
    <property type="entry name" value="Phosphatidylinositol (PI) phosphodiesterase"/>
    <property type="match status" value="1"/>
</dbReference>
<dbReference type="AlphaFoldDB" id="A0A8J7KWE3"/>
<evidence type="ECO:0000313" key="3">
    <source>
        <dbReference type="Proteomes" id="UP000623269"/>
    </source>
</evidence>
<sequence>MPKLRRNPDLKKLDGWYYAHRGLHDNQSDAPENSIRAFELAVNHRFGIELDVQLTKDIIPVVFHDYNLKRTCGVDKKVSELTYEELKQYCLFGSEQRIPTFSEALSCIAGKVPIVVELKIPWNAKSICEVVSKELDNYIGFYCIESFNPFGLMWYKKHYPKIVRGQLATDFSKEKIEGSKVQYFILKHLLFNFQTKPDFIAYHHVYKTGLSFTICRKLYQTKAVAWTIKSQKQLDECREYYDLFIFEQFLPEDKEN</sequence>
<dbReference type="PANTHER" id="PTHR46211:SF1">
    <property type="entry name" value="GLYCEROPHOSPHODIESTER PHOSPHODIESTERASE, CYTOPLASMIC"/>
    <property type="match status" value="1"/>
</dbReference>
<feature type="domain" description="GP-PDE" evidence="1">
    <location>
        <begin position="15"/>
        <end position="256"/>
    </location>
</feature>
<dbReference type="Pfam" id="PF03009">
    <property type="entry name" value="GDPD"/>
    <property type="match status" value="1"/>
</dbReference>
<dbReference type="PROSITE" id="PS51704">
    <property type="entry name" value="GP_PDE"/>
    <property type="match status" value="1"/>
</dbReference>
<keyword evidence="3" id="KW-1185">Reference proteome</keyword>
<gene>
    <name evidence="2" type="ORF">I5677_10180</name>
</gene>